<feature type="non-terminal residue" evidence="2">
    <location>
        <position position="1"/>
    </location>
</feature>
<reference evidence="2 3" key="1">
    <citation type="submission" date="2018-11" db="EMBL/GenBank/DDBJ databases">
        <authorList>
            <consortium name="Pathogen Informatics"/>
        </authorList>
    </citation>
    <scope>NUCLEOTIDE SEQUENCE [LARGE SCALE GENOMIC DNA]</scope>
</reference>
<keyword evidence="3" id="KW-1185">Reference proteome</keyword>
<accession>A0A3P7NV67</accession>
<protein>
    <recommendedName>
        <fullName evidence="4">Nematode cuticle collagen N-terminal domain-containing protein</fullName>
    </recommendedName>
</protein>
<gene>
    <name evidence="2" type="ORF">CGOC_LOCUS12554</name>
</gene>
<dbReference type="EMBL" id="UYRV01124045">
    <property type="protein sequence ID" value="VDN34151.1"/>
    <property type="molecule type" value="Genomic_DNA"/>
</dbReference>
<evidence type="ECO:0008006" key="4">
    <source>
        <dbReference type="Google" id="ProtNLM"/>
    </source>
</evidence>
<dbReference type="Proteomes" id="UP000271889">
    <property type="component" value="Unassembled WGS sequence"/>
</dbReference>
<evidence type="ECO:0000313" key="2">
    <source>
        <dbReference type="EMBL" id="VDN34151.1"/>
    </source>
</evidence>
<dbReference type="AlphaFoldDB" id="A0A3P7NV67"/>
<dbReference type="OrthoDB" id="10623477at2759"/>
<organism evidence="2 3">
    <name type="scientific">Cylicostephanus goldi</name>
    <name type="common">Nematode worm</name>
    <dbReference type="NCBI Taxonomy" id="71465"/>
    <lineage>
        <taxon>Eukaryota</taxon>
        <taxon>Metazoa</taxon>
        <taxon>Ecdysozoa</taxon>
        <taxon>Nematoda</taxon>
        <taxon>Chromadorea</taxon>
        <taxon>Rhabditida</taxon>
        <taxon>Rhabditina</taxon>
        <taxon>Rhabditomorpha</taxon>
        <taxon>Strongyloidea</taxon>
        <taxon>Strongylidae</taxon>
        <taxon>Cylicostephanus</taxon>
    </lineage>
</organism>
<sequence>GARGPDGPAGPAGPRGSAGQDGAYCPCPPRTIKTPRMIDFYDDIVELDNIEGS</sequence>
<evidence type="ECO:0000313" key="3">
    <source>
        <dbReference type="Proteomes" id="UP000271889"/>
    </source>
</evidence>
<feature type="region of interest" description="Disordered" evidence="1">
    <location>
        <begin position="1"/>
        <end position="26"/>
    </location>
</feature>
<name>A0A3P7NV67_CYLGO</name>
<proteinExistence type="predicted"/>
<dbReference type="Gene3D" id="1.20.5.320">
    <property type="entry name" value="6-Phosphogluconate Dehydrogenase, domain 3"/>
    <property type="match status" value="1"/>
</dbReference>
<evidence type="ECO:0000256" key="1">
    <source>
        <dbReference type="SAM" id="MobiDB-lite"/>
    </source>
</evidence>